<comment type="caution">
    <text evidence="1">The sequence shown here is derived from an EMBL/GenBank/DDBJ whole genome shotgun (WGS) entry which is preliminary data.</text>
</comment>
<sequence>MLIRLSSFANAIWFIGVGNKFFRRMKFVFMPFPIKFYGQYITAYKPHKTGAARR</sequence>
<dbReference type="Proteomes" id="UP000651668">
    <property type="component" value="Unassembled WGS sequence"/>
</dbReference>
<gene>
    <name evidence="1" type="ORF">GCM10011387_30550</name>
</gene>
<organism evidence="1 2">
    <name type="scientific">Pedobacter quisquiliarum</name>
    <dbReference type="NCBI Taxonomy" id="1834438"/>
    <lineage>
        <taxon>Bacteria</taxon>
        <taxon>Pseudomonadati</taxon>
        <taxon>Bacteroidota</taxon>
        <taxon>Sphingobacteriia</taxon>
        <taxon>Sphingobacteriales</taxon>
        <taxon>Sphingobacteriaceae</taxon>
        <taxon>Pedobacter</taxon>
    </lineage>
</organism>
<dbReference type="AlphaFoldDB" id="A0A916UJY2"/>
<dbReference type="EMBL" id="BMIL01000012">
    <property type="protein sequence ID" value="GGC74785.1"/>
    <property type="molecule type" value="Genomic_DNA"/>
</dbReference>
<reference evidence="1" key="2">
    <citation type="submission" date="2020-09" db="EMBL/GenBank/DDBJ databases">
        <authorList>
            <person name="Sun Q."/>
            <person name="Zhou Y."/>
        </authorList>
    </citation>
    <scope>NUCLEOTIDE SEQUENCE</scope>
    <source>
        <strain evidence="1">CGMCC 1.15343</strain>
    </source>
</reference>
<evidence type="ECO:0000313" key="2">
    <source>
        <dbReference type="Proteomes" id="UP000651668"/>
    </source>
</evidence>
<proteinExistence type="predicted"/>
<reference evidence="1" key="1">
    <citation type="journal article" date="2014" name="Int. J. Syst. Evol. Microbiol.">
        <title>Complete genome sequence of Corynebacterium casei LMG S-19264T (=DSM 44701T), isolated from a smear-ripened cheese.</title>
        <authorList>
            <consortium name="US DOE Joint Genome Institute (JGI-PGF)"/>
            <person name="Walter F."/>
            <person name="Albersmeier A."/>
            <person name="Kalinowski J."/>
            <person name="Ruckert C."/>
        </authorList>
    </citation>
    <scope>NUCLEOTIDE SEQUENCE</scope>
    <source>
        <strain evidence="1">CGMCC 1.15343</strain>
    </source>
</reference>
<evidence type="ECO:0000313" key="1">
    <source>
        <dbReference type="EMBL" id="GGC74785.1"/>
    </source>
</evidence>
<name>A0A916UJY2_9SPHI</name>
<accession>A0A916UJY2</accession>
<protein>
    <submittedName>
        <fullName evidence="1">Uncharacterized protein</fullName>
    </submittedName>
</protein>
<keyword evidence="2" id="KW-1185">Reference proteome</keyword>